<feature type="transmembrane region" description="Helical" evidence="7">
    <location>
        <begin position="102"/>
        <end position="127"/>
    </location>
</feature>
<gene>
    <name evidence="9" type="ORF">PGQ11_010429</name>
</gene>
<evidence type="ECO:0000256" key="7">
    <source>
        <dbReference type="SAM" id="Phobius"/>
    </source>
</evidence>
<evidence type="ECO:0000259" key="8">
    <source>
        <dbReference type="Pfam" id="PF20684"/>
    </source>
</evidence>
<evidence type="ECO:0000256" key="5">
    <source>
        <dbReference type="ARBA" id="ARBA00038359"/>
    </source>
</evidence>
<comment type="caution">
    <text evidence="9">The sequence shown here is derived from an EMBL/GenBank/DDBJ whole genome shotgun (WGS) entry which is preliminary data.</text>
</comment>
<comment type="similarity">
    <text evidence="5">Belongs to the SAT4 family.</text>
</comment>
<comment type="subcellular location">
    <subcellularLocation>
        <location evidence="1">Membrane</location>
        <topology evidence="1">Multi-pass membrane protein</topology>
    </subcellularLocation>
</comment>
<feature type="transmembrane region" description="Helical" evidence="7">
    <location>
        <begin position="219"/>
        <end position="240"/>
    </location>
</feature>
<evidence type="ECO:0000256" key="3">
    <source>
        <dbReference type="ARBA" id="ARBA00022989"/>
    </source>
</evidence>
<feature type="transmembrane region" description="Helical" evidence="7">
    <location>
        <begin position="260"/>
        <end position="283"/>
    </location>
</feature>
<feature type="region of interest" description="Disordered" evidence="6">
    <location>
        <begin position="350"/>
        <end position="369"/>
    </location>
</feature>
<feature type="transmembrane region" description="Helical" evidence="7">
    <location>
        <begin position="182"/>
        <end position="207"/>
    </location>
</feature>
<accession>A0ABR2IBE8</accession>
<dbReference type="EMBL" id="JAPCWZ010000006">
    <property type="protein sequence ID" value="KAK8859695.1"/>
    <property type="molecule type" value="Genomic_DNA"/>
</dbReference>
<dbReference type="Proteomes" id="UP001390339">
    <property type="component" value="Unassembled WGS sequence"/>
</dbReference>
<reference evidence="9 10" key="1">
    <citation type="journal article" date="2024" name="IMA Fungus">
        <title>Apiospora arundinis, a panoply of carbohydrate-active enzymes and secondary metabolites.</title>
        <authorList>
            <person name="Sorensen T."/>
            <person name="Petersen C."/>
            <person name="Muurmann A.T."/>
            <person name="Christiansen J.V."/>
            <person name="Brundto M.L."/>
            <person name="Overgaard C.K."/>
            <person name="Boysen A.T."/>
            <person name="Wollenberg R.D."/>
            <person name="Larsen T.O."/>
            <person name="Sorensen J.L."/>
            <person name="Nielsen K.L."/>
            <person name="Sondergaard T.E."/>
        </authorList>
    </citation>
    <scope>NUCLEOTIDE SEQUENCE [LARGE SCALE GENOMIC DNA]</scope>
    <source>
        <strain evidence="9 10">AAU 773</strain>
    </source>
</reference>
<dbReference type="PANTHER" id="PTHR33048:SF47">
    <property type="entry name" value="INTEGRAL MEMBRANE PROTEIN-RELATED"/>
    <property type="match status" value="1"/>
</dbReference>
<keyword evidence="10" id="KW-1185">Reference proteome</keyword>
<feature type="transmembrane region" description="Helical" evidence="7">
    <location>
        <begin position="24"/>
        <end position="46"/>
    </location>
</feature>
<feature type="transmembrane region" description="Helical" evidence="7">
    <location>
        <begin position="58"/>
        <end position="78"/>
    </location>
</feature>
<evidence type="ECO:0000256" key="4">
    <source>
        <dbReference type="ARBA" id="ARBA00023136"/>
    </source>
</evidence>
<evidence type="ECO:0000256" key="6">
    <source>
        <dbReference type="SAM" id="MobiDB-lite"/>
    </source>
</evidence>
<keyword evidence="4 7" id="KW-0472">Membrane</keyword>
<dbReference type="InterPro" id="IPR052337">
    <property type="entry name" value="SAT4-like"/>
</dbReference>
<evidence type="ECO:0000313" key="10">
    <source>
        <dbReference type="Proteomes" id="UP001390339"/>
    </source>
</evidence>
<feature type="compositionally biased region" description="Low complexity" evidence="6">
    <location>
        <begin position="350"/>
        <end position="362"/>
    </location>
</feature>
<protein>
    <submittedName>
        <fullName evidence="9">CFEM domain-containing protein</fullName>
    </submittedName>
</protein>
<evidence type="ECO:0000313" key="9">
    <source>
        <dbReference type="EMBL" id="KAK8859695.1"/>
    </source>
</evidence>
<evidence type="ECO:0000256" key="1">
    <source>
        <dbReference type="ARBA" id="ARBA00004141"/>
    </source>
</evidence>
<feature type="domain" description="Rhodopsin" evidence="8">
    <location>
        <begin position="42"/>
        <end position="285"/>
    </location>
</feature>
<keyword evidence="2 7" id="KW-0812">Transmembrane</keyword>
<organism evidence="9 10">
    <name type="scientific">Apiospora arundinis</name>
    <dbReference type="NCBI Taxonomy" id="335852"/>
    <lineage>
        <taxon>Eukaryota</taxon>
        <taxon>Fungi</taxon>
        <taxon>Dikarya</taxon>
        <taxon>Ascomycota</taxon>
        <taxon>Pezizomycotina</taxon>
        <taxon>Sordariomycetes</taxon>
        <taxon>Xylariomycetidae</taxon>
        <taxon>Amphisphaeriales</taxon>
        <taxon>Apiosporaceae</taxon>
        <taxon>Apiospora</taxon>
    </lineage>
</organism>
<proteinExistence type="inferred from homology"/>
<evidence type="ECO:0000256" key="2">
    <source>
        <dbReference type="ARBA" id="ARBA00022692"/>
    </source>
</evidence>
<dbReference type="InterPro" id="IPR049326">
    <property type="entry name" value="Rhodopsin_dom_fungi"/>
</dbReference>
<keyword evidence="3 7" id="KW-1133">Transmembrane helix</keyword>
<dbReference type="Pfam" id="PF20684">
    <property type="entry name" value="Fung_rhodopsin"/>
    <property type="match status" value="1"/>
</dbReference>
<sequence>MASIPLLPASINLSTYPTTPLQQAGFFIVFFFPALALTVVSLRIYSRLSARTFGWDDGFIVAAMTMALAQAGCSYVMMKVNYIGIHTWQVPLQPSARPWSLIWGYVVIMLYNPQLGFVKSSVLFFLLRIGGHKPRIRWSIHALNVSNLLLMFSIFMASVFTCVPVHKYWYRDVPGHCNIEGLQYIVTSSITVLTDILVLILPIKIVVGLQMPTRLKVGLMLVLTLGFIVTVISILRLAWLVEYHYGGLFLKPDFSYDIRFVYSTIECNLAIICASIPALSSLLKRWFPRLFAKLTQNGGGGAAQVYPNAFFKRYTGNNSPDIRQTTSHVIRTFGGSTVVLKGLPASPLASPLASYPRSPLRPNSGDESDEYEILFGDDKIWKTTKVDVSYNDSMSVRSGDAARSASQFRYKQSMRAFSS</sequence>
<feature type="transmembrane region" description="Helical" evidence="7">
    <location>
        <begin position="148"/>
        <end position="170"/>
    </location>
</feature>
<name>A0ABR2IBE8_9PEZI</name>
<dbReference type="PANTHER" id="PTHR33048">
    <property type="entry name" value="PTH11-LIKE INTEGRAL MEMBRANE PROTEIN (AFU_ORTHOLOGUE AFUA_5G11245)"/>
    <property type="match status" value="1"/>
</dbReference>